<evidence type="ECO:0000256" key="1">
    <source>
        <dbReference type="SAM" id="MobiDB-lite"/>
    </source>
</evidence>
<organism evidence="2 3">
    <name type="scientific">Ataeniobius toweri</name>
    <dbReference type="NCBI Taxonomy" id="208326"/>
    <lineage>
        <taxon>Eukaryota</taxon>
        <taxon>Metazoa</taxon>
        <taxon>Chordata</taxon>
        <taxon>Craniata</taxon>
        <taxon>Vertebrata</taxon>
        <taxon>Euteleostomi</taxon>
        <taxon>Actinopterygii</taxon>
        <taxon>Neopterygii</taxon>
        <taxon>Teleostei</taxon>
        <taxon>Neoteleostei</taxon>
        <taxon>Acanthomorphata</taxon>
        <taxon>Ovalentaria</taxon>
        <taxon>Atherinomorphae</taxon>
        <taxon>Cyprinodontiformes</taxon>
        <taxon>Goodeidae</taxon>
        <taxon>Ataeniobius</taxon>
    </lineage>
</organism>
<feature type="non-terminal residue" evidence="2">
    <location>
        <position position="1"/>
    </location>
</feature>
<name>A0ABU7BKH5_9TELE</name>
<comment type="caution">
    <text evidence="2">The sequence shown here is derived from an EMBL/GenBank/DDBJ whole genome shotgun (WGS) entry which is preliminary data.</text>
</comment>
<keyword evidence="3" id="KW-1185">Reference proteome</keyword>
<reference evidence="2 3" key="1">
    <citation type="submission" date="2021-07" db="EMBL/GenBank/DDBJ databases">
        <authorList>
            <person name="Palmer J.M."/>
        </authorList>
    </citation>
    <scope>NUCLEOTIDE SEQUENCE [LARGE SCALE GENOMIC DNA]</scope>
    <source>
        <strain evidence="2 3">AT_MEX2019</strain>
        <tissue evidence="2">Muscle</tissue>
    </source>
</reference>
<dbReference type="EMBL" id="JAHUTI010054861">
    <property type="protein sequence ID" value="MED6250110.1"/>
    <property type="molecule type" value="Genomic_DNA"/>
</dbReference>
<gene>
    <name evidence="2" type="ORF">ATANTOWER_024879</name>
</gene>
<accession>A0ABU7BKH5</accession>
<evidence type="ECO:0000313" key="3">
    <source>
        <dbReference type="Proteomes" id="UP001345963"/>
    </source>
</evidence>
<feature type="region of interest" description="Disordered" evidence="1">
    <location>
        <begin position="1"/>
        <end position="33"/>
    </location>
</feature>
<dbReference type="Proteomes" id="UP001345963">
    <property type="component" value="Unassembled WGS sequence"/>
</dbReference>
<proteinExistence type="predicted"/>
<evidence type="ECO:0000313" key="2">
    <source>
        <dbReference type="EMBL" id="MED6250110.1"/>
    </source>
</evidence>
<feature type="compositionally biased region" description="Basic and acidic residues" evidence="1">
    <location>
        <begin position="18"/>
        <end position="33"/>
    </location>
</feature>
<sequence length="113" mass="12947">TLHEEKTSHEMNMSSVRAHYEEETSQMKEGQARALEEVAKKHRVTLENALTNAEKDKNRLLAVSTHTVKLQQADIHPSSRLSYNSVPGKIFLKHQRAFLFPRIPYGCVCAVRF</sequence>
<protein>
    <submittedName>
        <fullName evidence="2">Uncharacterized protein</fullName>
    </submittedName>
</protein>